<keyword evidence="2" id="KW-1185">Reference proteome</keyword>
<protein>
    <recommendedName>
        <fullName evidence="3">MalT-like TPR region domain-containing protein</fullName>
    </recommendedName>
</protein>
<evidence type="ECO:0000313" key="2">
    <source>
        <dbReference type="Proteomes" id="UP001597237"/>
    </source>
</evidence>
<dbReference type="RefSeq" id="WP_377283745.1">
    <property type="nucleotide sequence ID" value="NZ_JBHRSI010000009.1"/>
</dbReference>
<sequence>MFEFGRELKRLFGAEGIRPVRDGLTGGDQALLELLELSLLRNEGKAADVAAGRVGARDRAQRLLEAAIVWREIARRSGEAVALRKAAATAEAAAEAFDKSRRPDGWARARCEQGYCALLGAELFGDEGLNAAAEVAFREARKASRGGLAAPLADAALGLIEGRRRLATGDADAARQFAARLAQPIDALQALVRRCPPARLLAAEARLARADLLSAWGARLKDEDLVQAARDEAADVAETMDLAYEPLTWARATLAHAQAATLLGEITGAPDLFAASVSELADVLDQLPRDHSPLDWARTQVALAQALQALAEESASDRAYEQAITGYDRALVALKRAPSLAVRAAAASNRALCLARLAELTGDMAVLDAAESAFKIELSRLQARKDPVGWALVQLNLARIYEARTEITRKDRGERAAAAVALNAAFDVFTEEGLRSLSVLALEALERLRAGAATTRPAH</sequence>
<proteinExistence type="predicted"/>
<organism evidence="1 2">
    <name type="scientific">Phenylobacterium terrae</name>
    <dbReference type="NCBI Taxonomy" id="2665495"/>
    <lineage>
        <taxon>Bacteria</taxon>
        <taxon>Pseudomonadati</taxon>
        <taxon>Pseudomonadota</taxon>
        <taxon>Alphaproteobacteria</taxon>
        <taxon>Caulobacterales</taxon>
        <taxon>Caulobacteraceae</taxon>
        <taxon>Phenylobacterium</taxon>
    </lineage>
</organism>
<gene>
    <name evidence="1" type="ORF">ACFSC0_12930</name>
</gene>
<comment type="caution">
    <text evidence="1">The sequence shown here is derived from an EMBL/GenBank/DDBJ whole genome shotgun (WGS) entry which is preliminary data.</text>
</comment>
<evidence type="ECO:0008006" key="3">
    <source>
        <dbReference type="Google" id="ProtNLM"/>
    </source>
</evidence>
<reference evidence="2" key="1">
    <citation type="journal article" date="2019" name="Int. J. Syst. Evol. Microbiol.">
        <title>The Global Catalogue of Microorganisms (GCM) 10K type strain sequencing project: providing services to taxonomists for standard genome sequencing and annotation.</title>
        <authorList>
            <consortium name="The Broad Institute Genomics Platform"/>
            <consortium name="The Broad Institute Genome Sequencing Center for Infectious Disease"/>
            <person name="Wu L."/>
            <person name="Ma J."/>
        </authorList>
    </citation>
    <scope>NUCLEOTIDE SEQUENCE [LARGE SCALE GENOMIC DNA]</scope>
    <source>
        <strain evidence="2">DFY28</strain>
    </source>
</reference>
<dbReference type="Proteomes" id="UP001597237">
    <property type="component" value="Unassembled WGS sequence"/>
</dbReference>
<accession>A0ABW4N3A1</accession>
<name>A0ABW4N3A1_9CAUL</name>
<evidence type="ECO:0000313" key="1">
    <source>
        <dbReference type="EMBL" id="MFD1784303.1"/>
    </source>
</evidence>
<dbReference type="EMBL" id="JBHUEY010000001">
    <property type="protein sequence ID" value="MFD1784303.1"/>
    <property type="molecule type" value="Genomic_DNA"/>
</dbReference>